<dbReference type="Gene3D" id="1.25.40.10">
    <property type="entry name" value="Tetratricopeptide repeat domain"/>
    <property type="match status" value="1"/>
</dbReference>
<evidence type="ECO:0000259" key="15">
    <source>
        <dbReference type="Pfam" id="PF08409"/>
    </source>
</evidence>
<gene>
    <name evidence="16" type="ORF">Vbra_22898</name>
</gene>
<dbReference type="Proteomes" id="UP000041254">
    <property type="component" value="Unassembled WGS sequence"/>
</dbReference>
<evidence type="ECO:0000256" key="11">
    <source>
        <dbReference type="ARBA" id="ARBA00022989"/>
    </source>
</evidence>
<dbReference type="InterPro" id="IPR019734">
    <property type="entry name" value="TPR_rpt"/>
</dbReference>
<evidence type="ECO:0000256" key="10">
    <source>
        <dbReference type="ARBA" id="ARBA00022824"/>
    </source>
</evidence>
<feature type="region of interest" description="Disordered" evidence="13">
    <location>
        <begin position="441"/>
        <end position="518"/>
    </location>
</feature>
<reference evidence="16 17" key="1">
    <citation type="submission" date="2014-11" db="EMBL/GenBank/DDBJ databases">
        <authorList>
            <person name="Zhu J."/>
            <person name="Qi W."/>
            <person name="Song R."/>
        </authorList>
    </citation>
    <scope>NUCLEOTIDE SEQUENCE [LARGE SCALE GENOMIC DNA]</scope>
</reference>
<feature type="transmembrane region" description="Helical" evidence="14">
    <location>
        <begin position="387"/>
        <end position="405"/>
    </location>
</feature>
<accession>A0A0G4EMW8</accession>
<feature type="compositionally biased region" description="Basic and acidic residues" evidence="13">
    <location>
        <begin position="33"/>
        <end position="46"/>
    </location>
</feature>
<dbReference type="PANTHER" id="PTHR44227">
    <property type="match status" value="1"/>
</dbReference>
<feature type="transmembrane region" description="Helical" evidence="14">
    <location>
        <begin position="221"/>
        <end position="243"/>
    </location>
</feature>
<organism evidence="16 17">
    <name type="scientific">Vitrella brassicaformis (strain CCMP3155)</name>
    <dbReference type="NCBI Taxonomy" id="1169540"/>
    <lineage>
        <taxon>Eukaryota</taxon>
        <taxon>Sar</taxon>
        <taxon>Alveolata</taxon>
        <taxon>Colpodellida</taxon>
        <taxon>Vitrellaceae</taxon>
        <taxon>Vitrella</taxon>
    </lineage>
</organism>
<dbReference type="SMART" id="SM00028">
    <property type="entry name" value="TPR"/>
    <property type="match status" value="3"/>
</dbReference>
<evidence type="ECO:0000313" key="16">
    <source>
        <dbReference type="EMBL" id="CEL98362.1"/>
    </source>
</evidence>
<evidence type="ECO:0000256" key="3">
    <source>
        <dbReference type="ARBA" id="ARBA00004922"/>
    </source>
</evidence>
<evidence type="ECO:0000256" key="13">
    <source>
        <dbReference type="SAM" id="MobiDB-lite"/>
    </source>
</evidence>
<name>A0A0G4EMW8_VITBC</name>
<dbReference type="UniPathway" id="UPA00378"/>
<evidence type="ECO:0000256" key="8">
    <source>
        <dbReference type="ARBA" id="ARBA00022737"/>
    </source>
</evidence>
<keyword evidence="17" id="KW-1185">Reference proteome</keyword>
<feature type="transmembrane region" description="Helical" evidence="14">
    <location>
        <begin position="524"/>
        <end position="549"/>
    </location>
</feature>
<dbReference type="InterPro" id="IPR011990">
    <property type="entry name" value="TPR-like_helical_dom_sf"/>
</dbReference>
<evidence type="ECO:0000256" key="6">
    <source>
        <dbReference type="ARBA" id="ARBA00022679"/>
    </source>
</evidence>
<proteinExistence type="inferred from homology"/>
<keyword evidence="6" id="KW-0808">Transferase</keyword>
<keyword evidence="11 14" id="KW-1133">Transmembrane helix</keyword>
<feature type="domain" description="DUF1736" evidence="15">
    <location>
        <begin position="321"/>
        <end position="392"/>
    </location>
</feature>
<feature type="transmembrane region" description="Helical" evidence="14">
    <location>
        <begin position="351"/>
        <end position="367"/>
    </location>
</feature>
<dbReference type="STRING" id="1169540.A0A0G4EMW8"/>
<dbReference type="EC" id="2.4.1.109" evidence="5"/>
<evidence type="ECO:0000256" key="12">
    <source>
        <dbReference type="ARBA" id="ARBA00023136"/>
    </source>
</evidence>
<dbReference type="EMBL" id="CDMY01000269">
    <property type="protein sequence ID" value="CEL98362.1"/>
    <property type="molecule type" value="Genomic_DNA"/>
</dbReference>
<dbReference type="AlphaFoldDB" id="A0A0G4EMW8"/>
<evidence type="ECO:0000256" key="7">
    <source>
        <dbReference type="ARBA" id="ARBA00022692"/>
    </source>
</evidence>
<feature type="transmembrane region" description="Helical" evidence="14">
    <location>
        <begin position="184"/>
        <end position="209"/>
    </location>
</feature>
<feature type="transmembrane region" description="Helical" evidence="14">
    <location>
        <begin position="555"/>
        <end position="576"/>
    </location>
</feature>
<dbReference type="InterPro" id="IPR052346">
    <property type="entry name" value="O-mannosyl-transferase_TMTC"/>
</dbReference>
<protein>
    <recommendedName>
        <fullName evidence="5">dolichyl-phosphate-mannose--protein mannosyltransferase</fullName>
        <ecNumber evidence="5">2.4.1.109</ecNumber>
    </recommendedName>
</protein>
<dbReference type="GO" id="GO:0005783">
    <property type="term" value="C:endoplasmic reticulum"/>
    <property type="evidence" value="ECO:0007669"/>
    <property type="project" value="UniProtKB-SubCell"/>
</dbReference>
<evidence type="ECO:0000256" key="14">
    <source>
        <dbReference type="SAM" id="Phobius"/>
    </source>
</evidence>
<dbReference type="GO" id="GO:0016020">
    <property type="term" value="C:membrane"/>
    <property type="evidence" value="ECO:0007669"/>
    <property type="project" value="UniProtKB-SubCell"/>
</dbReference>
<evidence type="ECO:0000256" key="2">
    <source>
        <dbReference type="ARBA" id="ARBA00004240"/>
    </source>
</evidence>
<evidence type="ECO:0000256" key="4">
    <source>
        <dbReference type="ARBA" id="ARBA00007882"/>
    </source>
</evidence>
<evidence type="ECO:0000256" key="5">
    <source>
        <dbReference type="ARBA" id="ARBA00012839"/>
    </source>
</evidence>
<sequence>MTDPGATTAHQPAAPVPSPTENTANPAPGVIDGEARKDHSRTKPDEDLAETQPPHGHKREDGIVSVHCLVLWLGCIGLVVLSSGVFYRCRHYTDWFVDELFAVVRNADARGETPLKEVLSNDFWGNRLHFEEGQGWTHKSYRPLTILSYAAQIKWGWGWGGNTGVPDARPLRLFNCVLHTSNSLLVLALQVVVCGVPPLLAAASSGLFAAHPVHTENIVYLVGRADALATFFYLAGALAYFGMQKGGAKRHTTRSTEATSLIVAVACSILAGLSKETGFTLPVFLAACEMILFPPSLWRCSGLLASFLCLFKLRSALVGGTQVGFSPVDTPIPYESSRLTRWLSYMNLHRIYFGLMVLPWNLCWDYSYDSVPMVTSITDPRCIQTLLVYALLFSGGVYGLLAIRWPQRHVPQLVRCLIHPLRGCSGGSQGQQPLLDNTISAEEKPTEDTSSASAADEDVSSEREGSTVPASPAEEEAVEEHADVSKGTTVDQAAARDVFGGEENGENGENGKDGRARPTPGAQLLMGLSFIIVPFMPASNVFFTVGTVIGERLLYPSTVGWSLVLSAIGGLLWGPGEARSAGCRRGRRVAVLAAYMAFLLLLGGWYVWRSAVRVEQWSSRASLFVADARVNPRSAKVLHMYAATLHSSGRYDEALRWYNESLAIFDDNALTDYAVIQIYLVQNRFRDAYERFQKVLGGHFNGFGNFNRWLLLIDFGFTLIVLERYAEGIPVISEGLSLMSEAAYAQNALAYAHYKTGSLDKALDAILHAIRLESGNWVVWNNAAVVAATGGRIDYGMSCLQQAAERCGGTSAADSRGQAVLAHNARLMQQQQQQQSQGIAGGVGGAGYRFELFYPQTH</sequence>
<feature type="transmembrane region" description="Helical" evidence="14">
    <location>
        <begin position="63"/>
        <end position="87"/>
    </location>
</feature>
<dbReference type="GO" id="GO:0030968">
    <property type="term" value="P:endoplasmic reticulum unfolded protein response"/>
    <property type="evidence" value="ECO:0007669"/>
    <property type="project" value="TreeGrafter"/>
</dbReference>
<dbReference type="InParanoid" id="A0A0G4EMW8"/>
<feature type="transmembrane region" description="Helical" evidence="14">
    <location>
        <begin position="588"/>
        <end position="608"/>
    </location>
</feature>
<dbReference type="PhylomeDB" id="A0A0G4EMW8"/>
<dbReference type="Pfam" id="PF08409">
    <property type="entry name" value="TMTC_DUF1736"/>
    <property type="match status" value="1"/>
</dbReference>
<comment type="similarity">
    <text evidence="4">Belongs to the TMTC family.</text>
</comment>
<dbReference type="OrthoDB" id="19588at2759"/>
<comment type="subcellular location">
    <subcellularLocation>
        <location evidence="2">Endoplasmic reticulum</location>
    </subcellularLocation>
    <subcellularLocation>
        <location evidence="1">Membrane</location>
        <topology evidence="1">Multi-pass membrane protein</topology>
    </subcellularLocation>
</comment>
<evidence type="ECO:0000313" key="17">
    <source>
        <dbReference type="Proteomes" id="UP000041254"/>
    </source>
</evidence>
<comment type="pathway">
    <text evidence="3">Protein modification; protein glycosylation.</text>
</comment>
<keyword evidence="10" id="KW-0256">Endoplasmic reticulum</keyword>
<evidence type="ECO:0000256" key="1">
    <source>
        <dbReference type="ARBA" id="ARBA00004141"/>
    </source>
</evidence>
<dbReference type="VEuPathDB" id="CryptoDB:Vbra_22898"/>
<dbReference type="PANTHER" id="PTHR44227:SF3">
    <property type="entry name" value="PROTEIN O-MANNOSYL-TRANSFERASE TMTC4"/>
    <property type="match status" value="1"/>
</dbReference>
<keyword evidence="8" id="KW-0677">Repeat</keyword>
<evidence type="ECO:0000256" key="9">
    <source>
        <dbReference type="ARBA" id="ARBA00022803"/>
    </source>
</evidence>
<dbReference type="GO" id="GO:0004169">
    <property type="term" value="F:dolichyl-phosphate-mannose-protein mannosyltransferase activity"/>
    <property type="evidence" value="ECO:0007669"/>
    <property type="project" value="UniProtKB-EC"/>
</dbReference>
<keyword evidence="9" id="KW-0802">TPR repeat</keyword>
<dbReference type="InterPro" id="IPR013618">
    <property type="entry name" value="TMTC_DUF1736"/>
</dbReference>
<feature type="region of interest" description="Disordered" evidence="13">
    <location>
        <begin position="1"/>
        <end position="58"/>
    </location>
</feature>
<dbReference type="SUPFAM" id="SSF48452">
    <property type="entry name" value="TPR-like"/>
    <property type="match status" value="1"/>
</dbReference>
<keyword evidence="7 14" id="KW-0812">Transmembrane</keyword>
<keyword evidence="12 14" id="KW-0472">Membrane</keyword>